<dbReference type="AlphaFoldDB" id="A0A0F3RUU2"/>
<keyword evidence="1" id="KW-0378">Hydrolase</keyword>
<dbReference type="STRING" id="216463.VC81_02530"/>
<organism evidence="3 4">
    <name type="scientific">Levilactobacillus spicheri</name>
    <dbReference type="NCBI Taxonomy" id="216463"/>
    <lineage>
        <taxon>Bacteria</taxon>
        <taxon>Bacillati</taxon>
        <taxon>Bacillota</taxon>
        <taxon>Bacilli</taxon>
        <taxon>Lactobacillales</taxon>
        <taxon>Lactobacillaceae</taxon>
        <taxon>Levilactobacillus</taxon>
    </lineage>
</organism>
<reference evidence="3 4" key="1">
    <citation type="submission" date="2015-03" db="EMBL/GenBank/DDBJ databases">
        <authorList>
            <person name="Zheng J."/>
            <person name="Ganezle M."/>
        </authorList>
    </citation>
    <scope>NUCLEOTIDE SEQUENCE [LARGE SCALE GENOMIC DNA]</scope>
    <source>
        <strain evidence="3 4">LP38</strain>
    </source>
</reference>
<sequence>MKSILMVGQSNMAGRGFLTAVPPIVNENLSMFRNGRWQLMAEPVNFDREVAGVGPAPAFAQAWSQAHPHEQLGLIPCAEGGSAIAEWAPDGPLLRHAIQEAQFAQETSDIIAILWHQGENDSHDHLYQTYPQQLTATLTHLRTALKLPHVPIILGELPDFLGQQGFGLSAVEAPQINAAIHQVAAALPQVYVATATGLTSNPDGIHLDAPSQRRFGYRYYQAFQTQADVTVPAAQEATQVAHLTQSTPTPAERQYLASKRFAQGQGTFADFIAAYQAAQEDPA</sequence>
<dbReference type="EMBL" id="JZCR01000006">
    <property type="protein sequence ID" value="KJW13359.1"/>
    <property type="molecule type" value="Genomic_DNA"/>
</dbReference>
<proteinExistence type="predicted"/>
<dbReference type="PATRIC" id="fig|216463.3.peg.2321"/>
<protein>
    <submittedName>
        <fullName evidence="3">Acetyl xylan esterase</fullName>
    </submittedName>
</protein>
<feature type="domain" description="Sialate O-acetylesterase" evidence="2">
    <location>
        <begin position="4"/>
        <end position="224"/>
    </location>
</feature>
<dbReference type="InterPro" id="IPR052940">
    <property type="entry name" value="Carb_Esterase_6"/>
</dbReference>
<name>A0A0F3RUU2_9LACO</name>
<dbReference type="RefSeq" id="WP_045806585.1">
    <property type="nucleotide sequence ID" value="NZ_JZCR01000006.1"/>
</dbReference>
<evidence type="ECO:0000313" key="4">
    <source>
        <dbReference type="Proteomes" id="UP000033491"/>
    </source>
</evidence>
<dbReference type="PANTHER" id="PTHR31988:SF19">
    <property type="entry name" value="9-O-ACETYL-N-ACETYLNEURAMINIC ACID DEACETYLASE-RELATED"/>
    <property type="match status" value="1"/>
</dbReference>
<dbReference type="Gene3D" id="3.40.50.1110">
    <property type="entry name" value="SGNH hydrolase"/>
    <property type="match status" value="1"/>
</dbReference>
<dbReference type="OrthoDB" id="9795554at2"/>
<dbReference type="InterPro" id="IPR005181">
    <property type="entry name" value="SASA"/>
</dbReference>
<gene>
    <name evidence="3" type="ORF">VC81_02530</name>
</gene>
<accession>A0A0F3RUU2</accession>
<dbReference type="Proteomes" id="UP000033491">
    <property type="component" value="Unassembled WGS sequence"/>
</dbReference>
<dbReference type="PANTHER" id="PTHR31988">
    <property type="entry name" value="ESTERASE, PUTATIVE (DUF303)-RELATED"/>
    <property type="match status" value="1"/>
</dbReference>
<dbReference type="GO" id="GO:0016787">
    <property type="term" value="F:hydrolase activity"/>
    <property type="evidence" value="ECO:0007669"/>
    <property type="project" value="UniProtKB-KW"/>
</dbReference>
<evidence type="ECO:0000313" key="3">
    <source>
        <dbReference type="EMBL" id="KJW13359.1"/>
    </source>
</evidence>
<comment type="caution">
    <text evidence="3">The sequence shown here is derived from an EMBL/GenBank/DDBJ whole genome shotgun (WGS) entry which is preliminary data.</text>
</comment>
<evidence type="ECO:0000256" key="1">
    <source>
        <dbReference type="ARBA" id="ARBA00022801"/>
    </source>
</evidence>
<dbReference type="SUPFAM" id="SSF52266">
    <property type="entry name" value="SGNH hydrolase"/>
    <property type="match status" value="1"/>
</dbReference>
<dbReference type="InterPro" id="IPR036514">
    <property type="entry name" value="SGNH_hydro_sf"/>
</dbReference>
<dbReference type="Pfam" id="PF03629">
    <property type="entry name" value="SASA"/>
    <property type="match status" value="1"/>
</dbReference>
<evidence type="ECO:0000259" key="2">
    <source>
        <dbReference type="Pfam" id="PF03629"/>
    </source>
</evidence>